<evidence type="ECO:0000313" key="2">
    <source>
        <dbReference type="EMBL" id="VGO22727.1"/>
    </source>
</evidence>
<reference evidence="2 3" key="1">
    <citation type="submission" date="2019-04" db="EMBL/GenBank/DDBJ databases">
        <authorList>
            <person name="Van Vliet M D."/>
        </authorList>
    </citation>
    <scope>NUCLEOTIDE SEQUENCE [LARGE SCALE GENOMIC DNA]</scope>
    <source>
        <strain evidence="2 3">F21</strain>
    </source>
</reference>
<keyword evidence="1" id="KW-0472">Membrane</keyword>
<organism evidence="2 3">
    <name type="scientific">Pontiella sulfatireligans</name>
    <dbReference type="NCBI Taxonomy" id="2750658"/>
    <lineage>
        <taxon>Bacteria</taxon>
        <taxon>Pseudomonadati</taxon>
        <taxon>Kiritimatiellota</taxon>
        <taxon>Kiritimatiellia</taxon>
        <taxon>Kiritimatiellales</taxon>
        <taxon>Pontiellaceae</taxon>
        <taxon>Pontiella</taxon>
    </lineage>
</organism>
<evidence type="ECO:0008006" key="4">
    <source>
        <dbReference type="Google" id="ProtNLM"/>
    </source>
</evidence>
<sequence>MNARSGKLGNFVTTLLLLLIGGGLIYGSLVNVEVGQQIGEALKMPLVGSGVGVILILAVFLRWIGGGRRKPKETFIDFQSDDGSVGISTRAIQDFIERVGKEFAAVKSIESVLFQDKGALDIALNVKVVSGNKIPELSQVLQQRIRESVRESLGLDEIRNITIKVQEIVGEPSKPVPEEAPPAE</sequence>
<dbReference type="Proteomes" id="UP000346198">
    <property type="component" value="Unassembled WGS sequence"/>
</dbReference>
<dbReference type="AlphaFoldDB" id="A0A6C2UU90"/>
<keyword evidence="3" id="KW-1185">Reference proteome</keyword>
<proteinExistence type="predicted"/>
<feature type="transmembrane region" description="Helical" evidence="1">
    <location>
        <begin position="44"/>
        <end position="64"/>
    </location>
</feature>
<keyword evidence="1" id="KW-0812">Transmembrane</keyword>
<dbReference type="RefSeq" id="WP_136064313.1">
    <property type="nucleotide sequence ID" value="NZ_CAAHFH010000002.1"/>
</dbReference>
<name>A0A6C2UU90_9BACT</name>
<feature type="transmembrane region" description="Helical" evidence="1">
    <location>
        <begin position="12"/>
        <end position="32"/>
    </location>
</feature>
<evidence type="ECO:0000313" key="3">
    <source>
        <dbReference type="Proteomes" id="UP000346198"/>
    </source>
</evidence>
<dbReference type="EMBL" id="CAAHFH010000002">
    <property type="protein sequence ID" value="VGO22727.1"/>
    <property type="molecule type" value="Genomic_DNA"/>
</dbReference>
<keyword evidence="1" id="KW-1133">Transmembrane helix</keyword>
<gene>
    <name evidence="2" type="ORF">SCARR_04823</name>
</gene>
<evidence type="ECO:0000256" key="1">
    <source>
        <dbReference type="SAM" id="Phobius"/>
    </source>
</evidence>
<protein>
    <recommendedName>
        <fullName evidence="4">Alkaline shock protein 23</fullName>
    </recommendedName>
</protein>
<accession>A0A6C2UU90</accession>